<dbReference type="CDD" id="cd17536">
    <property type="entry name" value="REC_YesN-like"/>
    <property type="match status" value="1"/>
</dbReference>
<dbReference type="PANTHER" id="PTHR42713">
    <property type="entry name" value="HISTIDINE KINASE-RELATED"/>
    <property type="match status" value="1"/>
</dbReference>
<accession>A0A3A1UVG1</accession>
<dbReference type="SUPFAM" id="SSF46689">
    <property type="entry name" value="Homeodomain-like"/>
    <property type="match status" value="2"/>
</dbReference>
<dbReference type="InterPro" id="IPR051552">
    <property type="entry name" value="HptR"/>
</dbReference>
<evidence type="ECO:0000313" key="11">
    <source>
        <dbReference type="EMBL" id="RIX51162.1"/>
    </source>
</evidence>
<dbReference type="Pfam" id="PF00072">
    <property type="entry name" value="Response_reg"/>
    <property type="match status" value="1"/>
</dbReference>
<keyword evidence="2" id="KW-0963">Cytoplasm</keyword>
<feature type="domain" description="HTH araC/xylS-type" evidence="9">
    <location>
        <begin position="438"/>
        <end position="536"/>
    </location>
</feature>
<dbReference type="SMART" id="SM00448">
    <property type="entry name" value="REC"/>
    <property type="match status" value="1"/>
</dbReference>
<evidence type="ECO:0000256" key="7">
    <source>
        <dbReference type="ARBA" id="ARBA00023163"/>
    </source>
</evidence>
<dbReference type="Pfam" id="PF12833">
    <property type="entry name" value="HTH_18"/>
    <property type="match status" value="1"/>
</dbReference>
<keyword evidence="5" id="KW-0805">Transcription regulation</keyword>
<dbReference type="PANTHER" id="PTHR42713:SF3">
    <property type="entry name" value="TRANSCRIPTIONAL REGULATORY PROTEIN HPTR"/>
    <property type="match status" value="1"/>
</dbReference>
<dbReference type="SUPFAM" id="SSF52172">
    <property type="entry name" value="CheY-like"/>
    <property type="match status" value="1"/>
</dbReference>
<feature type="modified residue" description="4-aspartylphosphate" evidence="8">
    <location>
        <position position="55"/>
    </location>
</feature>
<evidence type="ECO:0000256" key="2">
    <source>
        <dbReference type="ARBA" id="ARBA00022490"/>
    </source>
</evidence>
<feature type="domain" description="Response regulatory" evidence="10">
    <location>
        <begin position="3"/>
        <end position="120"/>
    </location>
</feature>
<reference evidence="11 12" key="1">
    <citation type="submission" date="2018-09" db="EMBL/GenBank/DDBJ databases">
        <title>Paenibacillus aracenensis nov. sp. isolated from a cave in southern Spain.</title>
        <authorList>
            <person name="Jurado V."/>
            <person name="Gutierrez-Patricio S."/>
            <person name="Gonzalez-Pimentel J.L."/>
            <person name="Miller A.Z."/>
            <person name="Laiz L."/>
            <person name="Saiz-Jimenez C."/>
        </authorList>
    </citation>
    <scope>NUCLEOTIDE SEQUENCE [LARGE SCALE GENOMIC DNA]</scope>
    <source>
        <strain evidence="11 12">DSM 22867</strain>
    </source>
</reference>
<keyword evidence="12" id="KW-1185">Reference proteome</keyword>
<dbReference type="InterPro" id="IPR018060">
    <property type="entry name" value="HTH_AraC"/>
</dbReference>
<comment type="subcellular location">
    <subcellularLocation>
        <location evidence="1">Cytoplasm</location>
    </subcellularLocation>
</comment>
<dbReference type="InterPro" id="IPR009057">
    <property type="entry name" value="Homeodomain-like_sf"/>
</dbReference>
<dbReference type="AlphaFoldDB" id="A0A3A1UVG1"/>
<protein>
    <submittedName>
        <fullName evidence="11">Response regulator</fullName>
    </submittedName>
</protein>
<name>A0A3A1UVG1_9BACL</name>
<dbReference type="GO" id="GO:0043565">
    <property type="term" value="F:sequence-specific DNA binding"/>
    <property type="evidence" value="ECO:0007669"/>
    <property type="project" value="InterPro"/>
</dbReference>
<evidence type="ECO:0000256" key="6">
    <source>
        <dbReference type="ARBA" id="ARBA00023125"/>
    </source>
</evidence>
<dbReference type="PROSITE" id="PS01124">
    <property type="entry name" value="HTH_ARAC_FAMILY_2"/>
    <property type="match status" value="1"/>
</dbReference>
<keyword evidence="3 8" id="KW-0597">Phosphoprotein</keyword>
<dbReference type="GO" id="GO:0000160">
    <property type="term" value="P:phosphorelay signal transduction system"/>
    <property type="evidence" value="ECO:0007669"/>
    <property type="project" value="UniProtKB-KW"/>
</dbReference>
<dbReference type="OrthoDB" id="9794370at2"/>
<comment type="caution">
    <text evidence="11">The sequence shown here is derived from an EMBL/GenBank/DDBJ whole genome shotgun (WGS) entry which is preliminary data.</text>
</comment>
<dbReference type="PROSITE" id="PS50110">
    <property type="entry name" value="RESPONSE_REGULATORY"/>
    <property type="match status" value="1"/>
</dbReference>
<evidence type="ECO:0000259" key="10">
    <source>
        <dbReference type="PROSITE" id="PS50110"/>
    </source>
</evidence>
<dbReference type="GO" id="GO:0003700">
    <property type="term" value="F:DNA-binding transcription factor activity"/>
    <property type="evidence" value="ECO:0007669"/>
    <property type="project" value="InterPro"/>
</dbReference>
<dbReference type="PROSITE" id="PS00041">
    <property type="entry name" value="HTH_ARAC_FAMILY_1"/>
    <property type="match status" value="1"/>
</dbReference>
<keyword evidence="7" id="KW-0804">Transcription</keyword>
<evidence type="ECO:0000256" key="4">
    <source>
        <dbReference type="ARBA" id="ARBA00023012"/>
    </source>
</evidence>
<evidence type="ECO:0000256" key="1">
    <source>
        <dbReference type="ARBA" id="ARBA00004496"/>
    </source>
</evidence>
<dbReference type="InterPro" id="IPR018062">
    <property type="entry name" value="HTH_AraC-typ_CS"/>
</dbReference>
<evidence type="ECO:0000256" key="8">
    <source>
        <dbReference type="PROSITE-ProRule" id="PRU00169"/>
    </source>
</evidence>
<keyword evidence="4" id="KW-0902">Two-component regulatory system</keyword>
<dbReference type="InterPro" id="IPR001789">
    <property type="entry name" value="Sig_transdc_resp-reg_receiver"/>
</dbReference>
<keyword evidence="6" id="KW-0238">DNA-binding</keyword>
<evidence type="ECO:0000259" key="9">
    <source>
        <dbReference type="PROSITE" id="PS01124"/>
    </source>
</evidence>
<sequence>MFQVMLVDDEPLVRNHLSTLVDFGKHGFEICGEAHNGVMALDMIEQLRPHIAIIDVNMPEMNGVELNRIMKERYPSIKTIMLSSFDDYDYVRDCLKNGSIDYVLKHRLDGETLIGMLNKAVLELRKEDRLQEDLIAHKELAERINPVIIRGHITDLVRGKPEAVRELEAFARKHELYPGAVSYAAASLQIVSFLLLTQSYSDMQTNRLVQQAVDMMQQSLGDVRERTAAYLENGRMVIVFAFKEKSENAAVSEAGIMMGKLRHALELFLNLKCIYAVGHVCGSLSQLGASYASAERALDAAPAEQNNLGAGKAGGLFGGRRVSLTIEEQKRLLLSIERLDLAGTHQLIASVFESIREQPVHSSAVQMTISELLHIGDKALKKWMADGGAKADGLPARSELGRLGSVSEMERWLLDFYAHLISLLKESHSAGRYSRHVSQAVGFILERYSGYVTLELAAGAIGLNPSYLSRIFKEETKSTFSEYVNRVRIDAARRLLESGQYAIKEISDQVGFSTHNYFFKVFKELTGVTPQAYLNGLGGGGARSKAVKYVE</sequence>
<dbReference type="RefSeq" id="WP_119600895.1">
    <property type="nucleotide sequence ID" value="NZ_QXQA01000011.1"/>
</dbReference>
<dbReference type="Gene3D" id="3.40.50.2300">
    <property type="match status" value="1"/>
</dbReference>
<gene>
    <name evidence="11" type="ORF">D3P08_16915</name>
</gene>
<evidence type="ECO:0000256" key="5">
    <source>
        <dbReference type="ARBA" id="ARBA00023015"/>
    </source>
</evidence>
<dbReference type="GO" id="GO:0005737">
    <property type="term" value="C:cytoplasm"/>
    <property type="evidence" value="ECO:0007669"/>
    <property type="project" value="UniProtKB-SubCell"/>
</dbReference>
<proteinExistence type="predicted"/>
<organism evidence="11 12">
    <name type="scientific">Paenibacillus nanensis</name>
    <dbReference type="NCBI Taxonomy" id="393251"/>
    <lineage>
        <taxon>Bacteria</taxon>
        <taxon>Bacillati</taxon>
        <taxon>Bacillota</taxon>
        <taxon>Bacilli</taxon>
        <taxon>Bacillales</taxon>
        <taxon>Paenibacillaceae</taxon>
        <taxon>Paenibacillus</taxon>
    </lineage>
</organism>
<dbReference type="EMBL" id="QXQA01000011">
    <property type="protein sequence ID" value="RIX51162.1"/>
    <property type="molecule type" value="Genomic_DNA"/>
</dbReference>
<dbReference type="Proteomes" id="UP000266482">
    <property type="component" value="Unassembled WGS sequence"/>
</dbReference>
<dbReference type="SMART" id="SM00342">
    <property type="entry name" value="HTH_ARAC"/>
    <property type="match status" value="1"/>
</dbReference>
<dbReference type="InterPro" id="IPR011006">
    <property type="entry name" value="CheY-like_superfamily"/>
</dbReference>
<evidence type="ECO:0000256" key="3">
    <source>
        <dbReference type="ARBA" id="ARBA00022553"/>
    </source>
</evidence>
<evidence type="ECO:0000313" key="12">
    <source>
        <dbReference type="Proteomes" id="UP000266482"/>
    </source>
</evidence>
<dbReference type="Gene3D" id="1.10.10.60">
    <property type="entry name" value="Homeodomain-like"/>
    <property type="match status" value="2"/>
</dbReference>